<feature type="region of interest" description="Disordered" evidence="1">
    <location>
        <begin position="279"/>
        <end position="298"/>
    </location>
</feature>
<accession>K0RJ65</accession>
<feature type="compositionally biased region" description="Basic and acidic residues" evidence="1">
    <location>
        <begin position="126"/>
        <end position="142"/>
    </location>
</feature>
<dbReference type="SMART" id="SM00456">
    <property type="entry name" value="WW"/>
    <property type="match status" value="2"/>
</dbReference>
<evidence type="ECO:0000313" key="4">
    <source>
        <dbReference type="Proteomes" id="UP000266841"/>
    </source>
</evidence>
<dbReference type="AlphaFoldDB" id="K0RJ65"/>
<feature type="compositionally biased region" description="Basic and acidic residues" evidence="1">
    <location>
        <begin position="700"/>
        <end position="711"/>
    </location>
</feature>
<dbReference type="EMBL" id="AGNL01037194">
    <property type="protein sequence ID" value="EJK53713.1"/>
    <property type="molecule type" value="Genomic_DNA"/>
</dbReference>
<feature type="compositionally biased region" description="Basic and acidic residues" evidence="1">
    <location>
        <begin position="719"/>
        <end position="738"/>
    </location>
</feature>
<dbReference type="Gene3D" id="2.20.70.10">
    <property type="match status" value="1"/>
</dbReference>
<dbReference type="Pfam" id="PF03457">
    <property type="entry name" value="HA"/>
    <property type="match status" value="1"/>
</dbReference>
<evidence type="ECO:0000259" key="2">
    <source>
        <dbReference type="PROSITE" id="PS50020"/>
    </source>
</evidence>
<feature type="compositionally biased region" description="Basic and acidic residues" evidence="1">
    <location>
        <begin position="747"/>
        <end position="756"/>
    </location>
</feature>
<dbReference type="PROSITE" id="PS50020">
    <property type="entry name" value="WW_DOMAIN_2"/>
    <property type="match status" value="1"/>
</dbReference>
<dbReference type="OrthoDB" id="10255964at2759"/>
<name>K0RJ65_THAOC</name>
<reference evidence="3 4" key="1">
    <citation type="journal article" date="2012" name="Genome Biol.">
        <title>Genome and low-iron response of an oceanic diatom adapted to chronic iron limitation.</title>
        <authorList>
            <person name="Lommer M."/>
            <person name="Specht M."/>
            <person name="Roy A.S."/>
            <person name="Kraemer L."/>
            <person name="Andreson R."/>
            <person name="Gutowska M.A."/>
            <person name="Wolf J."/>
            <person name="Bergner S.V."/>
            <person name="Schilhabel M.B."/>
            <person name="Klostermeier U.C."/>
            <person name="Beiko R.G."/>
            <person name="Rosenstiel P."/>
            <person name="Hippler M."/>
            <person name="Laroche J."/>
        </authorList>
    </citation>
    <scope>NUCLEOTIDE SEQUENCE [LARGE SCALE GENOMIC DNA]</scope>
    <source>
        <strain evidence="3 4">CCMP1005</strain>
    </source>
</reference>
<dbReference type="SUPFAM" id="SSF51045">
    <property type="entry name" value="WW domain"/>
    <property type="match status" value="1"/>
</dbReference>
<dbReference type="InterPro" id="IPR036020">
    <property type="entry name" value="WW_dom_sf"/>
</dbReference>
<feature type="compositionally biased region" description="Basic and acidic residues" evidence="1">
    <location>
        <begin position="763"/>
        <end position="775"/>
    </location>
</feature>
<sequence>MTVDGNVVRGVGDISKGSGGTRRLEFALRRPGNFRGNGAAAAAMGGSGHPSVRGGYPSLVTALAMQYLKSGTNPVTNTTLDGTAQASAQAGSDNDGLPEGWGARVTWSGRTYYFNKSTNETSWTKPVKEPSNGRKRGRDASEKNTTQQPKQARKTADASTPSTGARVTTRSSAQKIVTSAKDDAAEPPASFSLQLEEVAAAAAGDGGTMRTRRRAYQRPSPPEKKRAPTQEQKKWSTYTDSVSGRKYYWDGNAVTWKRPKELGPDVKSVSEVTAAGARLAAAAPRPSHKPKPTSAPLKGTFDFDVYKKMREESLRSLEEHPDATDHDKERAEYGIKVGVEGPVYCPSGRLPTYALLEEAGGTGTDVRSVRRRDVLLGQIIHFNKKAIGENNNCYSDTKVDIMNTKYSVILVPTDRVGRRKRKDDGRGRTKAEIDNEAFRAYNKRAKCLDRFLEGWAGYIGGTEKEAARMVCHALARAYPEEYLGEVATADKYKPTDGFESEEPPPGYVCYDGSSPEVKANVQWNLMYAELLKWKEEHGHPNVPAKSGEKKSELVKFVHRMRAKKDGLSETRLRLLNDIGFKWHGEFGKKLPVPGGDPRVNRMVVFPELSSRECMYLGGYEDEELDKIKGPQKWRTIYSVLKDQLRNIVSKFDSRSYKKKMHLNRKELVDILRGDDPDRLTKVFGERAGLFEGFMEKAAERKRNGINPDDHRASRRRKADRNEKEECERENAPEEHDMAIDEDEEKETSDMEAHNEYEQDDPDQEAHDVDERHQQHLDNWQPDYPQYQYDDL</sequence>
<dbReference type="Gene3D" id="6.10.140.530">
    <property type="match status" value="1"/>
</dbReference>
<keyword evidence="4" id="KW-1185">Reference proteome</keyword>
<feature type="compositionally biased region" description="Basic and acidic residues" evidence="1">
    <location>
        <begin position="221"/>
        <end position="234"/>
    </location>
</feature>
<feature type="domain" description="WW" evidence="2">
    <location>
        <begin position="95"/>
        <end position="128"/>
    </location>
</feature>
<evidence type="ECO:0000313" key="3">
    <source>
        <dbReference type="EMBL" id="EJK53713.1"/>
    </source>
</evidence>
<dbReference type="PROSITE" id="PS01159">
    <property type="entry name" value="WW_DOMAIN_1"/>
    <property type="match status" value="1"/>
</dbReference>
<feature type="compositionally biased region" description="Polar residues" evidence="1">
    <location>
        <begin position="157"/>
        <end position="177"/>
    </location>
</feature>
<dbReference type="InterPro" id="IPR005114">
    <property type="entry name" value="Helicase_assoc"/>
</dbReference>
<dbReference type="InterPro" id="IPR001202">
    <property type="entry name" value="WW_dom"/>
</dbReference>
<comment type="caution">
    <text evidence="3">The sequence shown here is derived from an EMBL/GenBank/DDBJ whole genome shotgun (WGS) entry which is preliminary data.</text>
</comment>
<organism evidence="3 4">
    <name type="scientific">Thalassiosira oceanica</name>
    <name type="common">Marine diatom</name>
    <dbReference type="NCBI Taxonomy" id="159749"/>
    <lineage>
        <taxon>Eukaryota</taxon>
        <taxon>Sar</taxon>
        <taxon>Stramenopiles</taxon>
        <taxon>Ochrophyta</taxon>
        <taxon>Bacillariophyta</taxon>
        <taxon>Coscinodiscophyceae</taxon>
        <taxon>Thalassiosirophycidae</taxon>
        <taxon>Thalassiosirales</taxon>
        <taxon>Thalassiosiraceae</taxon>
        <taxon>Thalassiosira</taxon>
    </lineage>
</organism>
<protein>
    <recommendedName>
        <fullName evidence="2">WW domain-containing protein</fullName>
    </recommendedName>
</protein>
<dbReference type="CDD" id="cd00201">
    <property type="entry name" value="WW"/>
    <property type="match status" value="1"/>
</dbReference>
<feature type="region of interest" description="Disordered" evidence="1">
    <location>
        <begin position="121"/>
        <end position="237"/>
    </location>
</feature>
<dbReference type="Pfam" id="PF00397">
    <property type="entry name" value="WW"/>
    <property type="match status" value="1"/>
</dbReference>
<proteinExistence type="predicted"/>
<evidence type="ECO:0000256" key="1">
    <source>
        <dbReference type="SAM" id="MobiDB-lite"/>
    </source>
</evidence>
<dbReference type="Proteomes" id="UP000266841">
    <property type="component" value="Unassembled WGS sequence"/>
</dbReference>
<feature type="region of interest" description="Disordered" evidence="1">
    <location>
        <begin position="700"/>
        <end position="791"/>
    </location>
</feature>
<gene>
    <name evidence="3" type="ORF">THAOC_26791</name>
</gene>